<dbReference type="InterPro" id="IPR025512">
    <property type="entry name" value="DUF4399"/>
</dbReference>
<sequence length="191" mass="19865">MAALTAITRFPGKLCFPQCASSARRVPPNGHRISTCRAAPTSADGSRAPRTLARRDLLLLGSLATGVALSSPDKAMAFTSDGVSFTNPKAGATVSSPFTVQMQVSGLELRPASEGLQPGSGHHHLIVDGPPPAEGVAVPFDTTHFHYGKAQTEASLVLPPGKHTLTLQFADATHVSYGPKFSKTITVTVAP</sequence>
<name>A0A7S1T9F6_9CHLO</name>
<dbReference type="EMBL" id="HBGG01043355">
    <property type="protein sequence ID" value="CAD9229803.1"/>
    <property type="molecule type" value="Transcribed_RNA"/>
</dbReference>
<evidence type="ECO:0000313" key="3">
    <source>
        <dbReference type="EMBL" id="CAD9229803.1"/>
    </source>
</evidence>
<accession>A0A7S1T9F6</accession>
<feature type="domain" description="DUF4399" evidence="2">
    <location>
        <begin position="100"/>
        <end position="189"/>
    </location>
</feature>
<gene>
    <name evidence="3" type="ORF">TCHU04912_LOCUS22405</name>
</gene>
<dbReference type="AlphaFoldDB" id="A0A7S1T9F6"/>
<reference evidence="3" key="1">
    <citation type="submission" date="2021-01" db="EMBL/GenBank/DDBJ databases">
        <authorList>
            <person name="Corre E."/>
            <person name="Pelletier E."/>
            <person name="Niang G."/>
            <person name="Scheremetjew M."/>
            <person name="Finn R."/>
            <person name="Kale V."/>
            <person name="Holt S."/>
            <person name="Cochrane G."/>
            <person name="Meng A."/>
            <person name="Brown T."/>
            <person name="Cohen L."/>
        </authorList>
    </citation>
    <scope>NUCLEOTIDE SEQUENCE</scope>
    <source>
        <strain evidence="3">PLY429</strain>
    </source>
</reference>
<protein>
    <recommendedName>
        <fullName evidence="2">DUF4399 domain-containing protein</fullName>
    </recommendedName>
</protein>
<evidence type="ECO:0000256" key="1">
    <source>
        <dbReference type="SAM" id="MobiDB-lite"/>
    </source>
</evidence>
<proteinExistence type="predicted"/>
<dbReference type="Pfam" id="PF14347">
    <property type="entry name" value="DUF4399"/>
    <property type="match status" value="1"/>
</dbReference>
<evidence type="ECO:0000259" key="2">
    <source>
        <dbReference type="Pfam" id="PF14347"/>
    </source>
</evidence>
<feature type="region of interest" description="Disordered" evidence="1">
    <location>
        <begin position="24"/>
        <end position="49"/>
    </location>
</feature>
<organism evidence="3">
    <name type="scientific">Tetraselmis chuii</name>
    <dbReference type="NCBI Taxonomy" id="63592"/>
    <lineage>
        <taxon>Eukaryota</taxon>
        <taxon>Viridiplantae</taxon>
        <taxon>Chlorophyta</taxon>
        <taxon>core chlorophytes</taxon>
        <taxon>Chlorodendrophyceae</taxon>
        <taxon>Chlorodendrales</taxon>
        <taxon>Chlorodendraceae</taxon>
        <taxon>Tetraselmis</taxon>
    </lineage>
</organism>